<evidence type="ECO:0000256" key="3">
    <source>
        <dbReference type="ARBA" id="ARBA00022452"/>
    </source>
</evidence>
<evidence type="ECO:0000256" key="2">
    <source>
        <dbReference type="ARBA" id="ARBA00008163"/>
    </source>
</evidence>
<dbReference type="PANTHER" id="PTHR35093:SF1">
    <property type="entry name" value="OUTER MEMBRANE LONG-CHAIN FATTY ACID RECEPTOR FADL FAMILY"/>
    <property type="match status" value="1"/>
</dbReference>
<keyword evidence="3" id="KW-1134">Transmembrane beta strand</keyword>
<dbReference type="Gene3D" id="2.40.160.60">
    <property type="entry name" value="Outer membrane protein transport protein (OMPP1/FadL/TodX)"/>
    <property type="match status" value="1"/>
</dbReference>
<keyword evidence="10" id="KW-1185">Reference proteome</keyword>
<dbReference type="GO" id="GO:0009279">
    <property type="term" value="C:cell outer membrane"/>
    <property type="evidence" value="ECO:0007669"/>
    <property type="project" value="UniProtKB-SubCell"/>
</dbReference>
<dbReference type="SUPFAM" id="SSF56935">
    <property type="entry name" value="Porins"/>
    <property type="match status" value="1"/>
</dbReference>
<evidence type="ECO:0000256" key="1">
    <source>
        <dbReference type="ARBA" id="ARBA00004571"/>
    </source>
</evidence>
<sequence length="434" mass="46693">MRKLFALSALSVAMIAAPTFTASAAGFQVTTHSATGNGRANAGEAAIADNASVLARNPAAMTRFESAEISGGINVIAPTTDVTGISYQAPVPVQAVPVADQNDVTQTTPVPNLYYIQPINDRLAVGFAANTNFGTTTEFSEDFHNAVELPGLGKPLGLTGGKTRVYTINLNTSVAYKLTERLSLGLGVNAIYGEGEFKRSAPTDIDGVYAFDVDFKGEGWDYAFDFGALYEVNENHRFALTYRTGSDFTADGDAQISTLHPQAGPITIDVNSIKLNLPDMAEFAGYHKLTDKFAMHYSVNWTGWSDFKTIDFIGDNGAVVYQNEYGWDNAMRYAIGGTYELNQKVVLRAGIAYDSSPIPEDKRIISIPDSNRWWYSAGASYHFSDSSSLDFGITYINGEATDVVEPIAGGSLGTLSATTKTTAVIAGLQYNHRF</sequence>
<comment type="caution">
    <text evidence="9">The sequence shown here is derived from an EMBL/GenBank/DDBJ whole genome shotgun (WGS) entry which is preliminary data.</text>
</comment>
<evidence type="ECO:0000256" key="4">
    <source>
        <dbReference type="ARBA" id="ARBA00022692"/>
    </source>
</evidence>
<evidence type="ECO:0000313" key="10">
    <source>
        <dbReference type="Proteomes" id="UP001157439"/>
    </source>
</evidence>
<proteinExistence type="inferred from homology"/>
<keyword evidence="7" id="KW-0998">Cell outer membrane</keyword>
<evidence type="ECO:0000256" key="6">
    <source>
        <dbReference type="ARBA" id="ARBA00023136"/>
    </source>
</evidence>
<feature type="chain" id="PRO_5041377903" evidence="8">
    <location>
        <begin position="25"/>
        <end position="434"/>
    </location>
</feature>
<dbReference type="AlphaFoldDB" id="A0AA37TWA8"/>
<evidence type="ECO:0000256" key="7">
    <source>
        <dbReference type="ARBA" id="ARBA00023237"/>
    </source>
</evidence>
<organism evidence="9 10">
    <name type="scientific">Paraferrimonas haliotis</name>
    <dbReference type="NCBI Taxonomy" id="2013866"/>
    <lineage>
        <taxon>Bacteria</taxon>
        <taxon>Pseudomonadati</taxon>
        <taxon>Pseudomonadota</taxon>
        <taxon>Gammaproteobacteria</taxon>
        <taxon>Alteromonadales</taxon>
        <taxon>Ferrimonadaceae</taxon>
        <taxon>Paraferrimonas</taxon>
    </lineage>
</organism>
<feature type="signal peptide" evidence="8">
    <location>
        <begin position="1"/>
        <end position="24"/>
    </location>
</feature>
<gene>
    <name evidence="9" type="ORF">GCM10007894_29380</name>
</gene>
<protein>
    <submittedName>
        <fullName evidence="9">Long-chain fatty acid transporter</fullName>
    </submittedName>
</protein>
<dbReference type="Proteomes" id="UP001157439">
    <property type="component" value="Unassembled WGS sequence"/>
</dbReference>
<dbReference type="Pfam" id="PF03349">
    <property type="entry name" value="Toluene_X"/>
    <property type="match status" value="1"/>
</dbReference>
<evidence type="ECO:0000313" key="9">
    <source>
        <dbReference type="EMBL" id="GLS84961.1"/>
    </source>
</evidence>
<dbReference type="EMBL" id="BSPO01000014">
    <property type="protein sequence ID" value="GLS84961.1"/>
    <property type="molecule type" value="Genomic_DNA"/>
</dbReference>
<dbReference type="PANTHER" id="PTHR35093">
    <property type="entry name" value="OUTER MEMBRANE PROTEIN NMB0088-RELATED"/>
    <property type="match status" value="1"/>
</dbReference>
<comment type="similarity">
    <text evidence="2">Belongs to the OmpP1/FadL family.</text>
</comment>
<keyword evidence="6" id="KW-0472">Membrane</keyword>
<keyword evidence="4" id="KW-0812">Transmembrane</keyword>
<comment type="subcellular location">
    <subcellularLocation>
        <location evidence="1">Cell outer membrane</location>
        <topology evidence="1">Multi-pass membrane protein</topology>
    </subcellularLocation>
</comment>
<keyword evidence="5 8" id="KW-0732">Signal</keyword>
<reference evidence="9 10" key="1">
    <citation type="journal article" date="2014" name="Int. J. Syst. Evol. Microbiol.">
        <title>Complete genome sequence of Corynebacterium casei LMG S-19264T (=DSM 44701T), isolated from a smear-ripened cheese.</title>
        <authorList>
            <consortium name="US DOE Joint Genome Institute (JGI-PGF)"/>
            <person name="Walter F."/>
            <person name="Albersmeier A."/>
            <person name="Kalinowski J."/>
            <person name="Ruckert C."/>
        </authorList>
    </citation>
    <scope>NUCLEOTIDE SEQUENCE [LARGE SCALE GENOMIC DNA]</scope>
    <source>
        <strain evidence="9 10">NBRC 112785</strain>
    </source>
</reference>
<name>A0AA37TWA8_9GAMM</name>
<dbReference type="GO" id="GO:0015483">
    <property type="term" value="F:long-chain fatty acid transporting porin activity"/>
    <property type="evidence" value="ECO:0007669"/>
    <property type="project" value="TreeGrafter"/>
</dbReference>
<evidence type="ECO:0000256" key="8">
    <source>
        <dbReference type="SAM" id="SignalP"/>
    </source>
</evidence>
<evidence type="ECO:0000256" key="5">
    <source>
        <dbReference type="ARBA" id="ARBA00022729"/>
    </source>
</evidence>
<dbReference type="RefSeq" id="WP_095499406.1">
    <property type="nucleotide sequence ID" value="NZ_BSPO01000014.1"/>
</dbReference>
<dbReference type="InterPro" id="IPR005017">
    <property type="entry name" value="OMPP1/FadL/TodX"/>
</dbReference>
<accession>A0AA37TWA8</accession>